<keyword evidence="2" id="KW-1185">Reference proteome</keyword>
<protein>
    <submittedName>
        <fullName evidence="1">Uncharacterized protein</fullName>
    </submittedName>
</protein>
<evidence type="ECO:0000313" key="1">
    <source>
        <dbReference type="EMBL" id="PBK62045.1"/>
    </source>
</evidence>
<reference evidence="2" key="1">
    <citation type="journal article" date="2017" name="Nat. Ecol. Evol.">
        <title>Genome expansion and lineage-specific genetic innovations in the forest pathogenic fungi Armillaria.</title>
        <authorList>
            <person name="Sipos G."/>
            <person name="Prasanna A.N."/>
            <person name="Walter M.C."/>
            <person name="O'Connor E."/>
            <person name="Balint B."/>
            <person name="Krizsan K."/>
            <person name="Kiss B."/>
            <person name="Hess J."/>
            <person name="Varga T."/>
            <person name="Slot J."/>
            <person name="Riley R."/>
            <person name="Boka B."/>
            <person name="Rigling D."/>
            <person name="Barry K."/>
            <person name="Lee J."/>
            <person name="Mihaltcheva S."/>
            <person name="LaButti K."/>
            <person name="Lipzen A."/>
            <person name="Waldron R."/>
            <person name="Moloney N.M."/>
            <person name="Sperisen C."/>
            <person name="Kredics L."/>
            <person name="Vagvoelgyi C."/>
            <person name="Patrignani A."/>
            <person name="Fitzpatrick D."/>
            <person name="Nagy I."/>
            <person name="Doyle S."/>
            <person name="Anderson J.B."/>
            <person name="Grigoriev I.V."/>
            <person name="Gueldener U."/>
            <person name="Muensterkoetter M."/>
            <person name="Nagy L.G."/>
        </authorList>
    </citation>
    <scope>NUCLEOTIDE SEQUENCE [LARGE SCALE GENOMIC DNA]</scope>
    <source>
        <strain evidence="2">28-4</strain>
    </source>
</reference>
<accession>A0A2H3ATK3</accession>
<evidence type="ECO:0000313" key="2">
    <source>
        <dbReference type="Proteomes" id="UP000218334"/>
    </source>
</evidence>
<dbReference type="AlphaFoldDB" id="A0A2H3ATK3"/>
<dbReference type="Proteomes" id="UP000218334">
    <property type="component" value="Unassembled WGS sequence"/>
</dbReference>
<name>A0A2H3ATK3_9AGAR</name>
<organism evidence="1 2">
    <name type="scientific">Armillaria solidipes</name>
    <dbReference type="NCBI Taxonomy" id="1076256"/>
    <lineage>
        <taxon>Eukaryota</taxon>
        <taxon>Fungi</taxon>
        <taxon>Dikarya</taxon>
        <taxon>Basidiomycota</taxon>
        <taxon>Agaricomycotina</taxon>
        <taxon>Agaricomycetes</taxon>
        <taxon>Agaricomycetidae</taxon>
        <taxon>Agaricales</taxon>
        <taxon>Marasmiineae</taxon>
        <taxon>Physalacriaceae</taxon>
        <taxon>Armillaria</taxon>
    </lineage>
</organism>
<sequence length="60" mass="7201">MFPSKIFPKIRRKYCDEDLYSLLRKDTDHFLRDCQSSNRSSLGHCIQTYFNLRLGTCIRI</sequence>
<gene>
    <name evidence="1" type="ORF">ARMSODRAFT_614255</name>
</gene>
<proteinExistence type="predicted"/>
<dbReference type="EMBL" id="KZ293470">
    <property type="protein sequence ID" value="PBK62045.1"/>
    <property type="molecule type" value="Genomic_DNA"/>
</dbReference>